<proteinExistence type="predicted"/>
<dbReference type="EMBL" id="JABBXD010000002">
    <property type="protein sequence ID" value="MBD3585484.1"/>
    <property type="molecule type" value="Genomic_DNA"/>
</dbReference>
<accession>A0ABR8LN31</accession>
<keyword evidence="1" id="KW-0812">Transmembrane</keyword>
<feature type="transmembrane region" description="Helical" evidence="1">
    <location>
        <begin position="12"/>
        <end position="37"/>
    </location>
</feature>
<name>A0ABR8LN31_9ALTE</name>
<protein>
    <submittedName>
        <fullName evidence="2">Uncharacterized protein</fullName>
    </submittedName>
</protein>
<keyword evidence="1" id="KW-1133">Transmembrane helix</keyword>
<dbReference type="RefSeq" id="WP_191023551.1">
    <property type="nucleotide sequence ID" value="NZ_JABBXD010000002.1"/>
</dbReference>
<gene>
    <name evidence="2" type="ORF">HHX48_07050</name>
</gene>
<sequence>MKIIQLSLFKKVLLGSVLVFTFCVLLNQLIILGAFIVSITPTTIRQSLSNGKERRYRYIDYLAGGCSLTPRYSFP</sequence>
<comment type="caution">
    <text evidence="2">The sequence shown here is derived from an EMBL/GenBank/DDBJ whole genome shotgun (WGS) entry which is preliminary data.</text>
</comment>
<reference evidence="2 3" key="1">
    <citation type="submission" date="2020-04" db="EMBL/GenBank/DDBJ databases">
        <title>Salinimonas sp. HHU 13199.</title>
        <authorList>
            <person name="Cui X."/>
            <person name="Zhang D."/>
        </authorList>
    </citation>
    <scope>NUCLEOTIDE SEQUENCE [LARGE SCALE GENOMIC DNA]</scope>
    <source>
        <strain evidence="2 3">HHU 13199</strain>
    </source>
</reference>
<evidence type="ECO:0000256" key="1">
    <source>
        <dbReference type="SAM" id="Phobius"/>
    </source>
</evidence>
<dbReference type="Proteomes" id="UP000624419">
    <property type="component" value="Unassembled WGS sequence"/>
</dbReference>
<keyword evidence="3" id="KW-1185">Reference proteome</keyword>
<evidence type="ECO:0000313" key="3">
    <source>
        <dbReference type="Proteomes" id="UP000624419"/>
    </source>
</evidence>
<organism evidence="2 3">
    <name type="scientific">Salinimonas profundi</name>
    <dbReference type="NCBI Taxonomy" id="2729140"/>
    <lineage>
        <taxon>Bacteria</taxon>
        <taxon>Pseudomonadati</taxon>
        <taxon>Pseudomonadota</taxon>
        <taxon>Gammaproteobacteria</taxon>
        <taxon>Alteromonadales</taxon>
        <taxon>Alteromonadaceae</taxon>
        <taxon>Alteromonas/Salinimonas group</taxon>
        <taxon>Salinimonas</taxon>
    </lineage>
</organism>
<keyword evidence="1" id="KW-0472">Membrane</keyword>
<evidence type="ECO:0000313" key="2">
    <source>
        <dbReference type="EMBL" id="MBD3585484.1"/>
    </source>
</evidence>